<proteinExistence type="predicted"/>
<name>A0A2N9LHR5_9BACT</name>
<sequence length="61" mass="6592">MNLLVQACPSDLAVNPDFGPCGLLPLVELRMAGEPLTAASTKLTPYPGKEFEGERPFLVYI</sequence>
<dbReference type="EMBL" id="OKRB01000093">
    <property type="protein sequence ID" value="SPE22788.1"/>
    <property type="molecule type" value="Genomic_DNA"/>
</dbReference>
<evidence type="ECO:0000313" key="2">
    <source>
        <dbReference type="Proteomes" id="UP000239735"/>
    </source>
</evidence>
<dbReference type="AlphaFoldDB" id="A0A2N9LHR5"/>
<evidence type="ECO:0000313" key="1">
    <source>
        <dbReference type="EMBL" id="SPE22788.1"/>
    </source>
</evidence>
<organism evidence="1 2">
    <name type="scientific">Candidatus Sulfuritelmatomonas gaucii</name>
    <dbReference type="NCBI Taxonomy" id="2043161"/>
    <lineage>
        <taxon>Bacteria</taxon>
        <taxon>Pseudomonadati</taxon>
        <taxon>Acidobacteriota</taxon>
        <taxon>Terriglobia</taxon>
        <taxon>Terriglobales</taxon>
        <taxon>Acidobacteriaceae</taxon>
        <taxon>Candidatus Sulfuritelmatomonas</taxon>
    </lineage>
</organism>
<protein>
    <submittedName>
        <fullName evidence="1">Uncharacterized protein</fullName>
    </submittedName>
</protein>
<reference evidence="2" key="1">
    <citation type="submission" date="2018-02" db="EMBL/GenBank/DDBJ databases">
        <authorList>
            <person name="Hausmann B."/>
        </authorList>
    </citation>
    <scope>NUCLEOTIDE SEQUENCE [LARGE SCALE GENOMIC DNA]</scope>
    <source>
        <strain evidence="2">Peat soil MAG SbA5</strain>
    </source>
</reference>
<gene>
    <name evidence="1" type="ORF">SBA5_360026</name>
</gene>
<accession>A0A2N9LHR5</accession>
<dbReference type="Proteomes" id="UP000239735">
    <property type="component" value="Unassembled WGS sequence"/>
</dbReference>